<organism evidence="3 4">
    <name type="scientific">Mesorhizobium retamae</name>
    <dbReference type="NCBI Taxonomy" id="2912854"/>
    <lineage>
        <taxon>Bacteria</taxon>
        <taxon>Pseudomonadati</taxon>
        <taxon>Pseudomonadota</taxon>
        <taxon>Alphaproteobacteria</taxon>
        <taxon>Hyphomicrobiales</taxon>
        <taxon>Phyllobacteriaceae</taxon>
        <taxon>Mesorhizobium</taxon>
    </lineage>
</organism>
<evidence type="ECO:0000256" key="1">
    <source>
        <dbReference type="SAM" id="MobiDB-lite"/>
    </source>
</evidence>
<gene>
    <name evidence="3" type="ORF">L4923_24090</name>
</gene>
<dbReference type="EMBL" id="JAKREW010000034">
    <property type="protein sequence ID" value="MCG7508126.1"/>
    <property type="molecule type" value="Genomic_DNA"/>
</dbReference>
<dbReference type="RefSeq" id="WP_239369644.1">
    <property type="nucleotide sequence ID" value="NZ_JAKREW010000034.1"/>
</dbReference>
<accession>A0ABS9QL10</accession>
<comment type="caution">
    <text evidence="3">The sequence shown here is derived from an EMBL/GenBank/DDBJ whole genome shotgun (WGS) entry which is preliminary data.</text>
</comment>
<feature type="compositionally biased region" description="Basic and acidic residues" evidence="1">
    <location>
        <begin position="1181"/>
        <end position="1240"/>
    </location>
</feature>
<evidence type="ECO:0000259" key="2">
    <source>
        <dbReference type="Pfam" id="PF05170"/>
    </source>
</evidence>
<dbReference type="InterPro" id="IPR017023">
    <property type="entry name" value="UCP034039"/>
</dbReference>
<evidence type="ECO:0000313" key="4">
    <source>
        <dbReference type="Proteomes" id="UP001201701"/>
    </source>
</evidence>
<proteinExistence type="predicted"/>
<dbReference type="Pfam" id="PF05170">
    <property type="entry name" value="AsmA"/>
    <property type="match status" value="1"/>
</dbReference>
<sequence length="1270" mass="131835">MLARLFVIFGGLLVLALLAALVVPPFIDWTGYRADFEREASTILGRKVTVKGSATARLLPFPSVTFTDVSVAGGEGGEPAMTVETFSMDAELAPFLRGEVLIFDMRLVKPKAAIDIAADGKMNWAVRSSSPFDPAQVAIEKLTVTDGVVELRQEASGRVTVLSDINATVSAKSLAGPWRAEGSLKADSITTRLSVTTGKADGAGKIALRIKADPNGYPLSVEADGNAGVDNGRALYSGQFRLLGDNAPLQGATAKAIDGSSGPGAKAAPTYRLNGRFQLDHRRLAVDEFRIETGPLDNPYGADGKASIDLGADPRFAIEASGAQVQFEETPGTSGTAALPKRVAALERVLLALPKPTMPGSVEVKLPAVVAGDTTIRDIAISAEPAAGGWTVKSLAATLPGRTTLEADGRLDIEGKVRFTGSLLLAIAQPSGFAAWLSRDVDEAIRRLPAAGFRAQVDLTDARQKFDDLELVLGKASFRGSLDASQPADGKPAVVTRLEGGALDVEGLTAFASLFVSDKGANRFADADLDAKIKAGPVDAWGFSAEKLDTALRLRAGMLEIDKLSIGGLAGASVSATGRMKDFPKGPTGSLDASLLAPDLAPLVDAAAARFPGNRLFAALSERGKAYPGLYKDTRLDVVMSAAENGDGTTGLALSGKGAVGGSAMSVSLSAHGQPGDVSKAPFSLTFDAKNPDAAALLALYGLPALPLGMVGEATTDVTARGTLAEGAATAFNLWGPDLRARFDGTVTDTPQGLAAKGKVALDAADIEPWLMTTGVAVPGMGMGAPVALAAEANYSQGRIALSGLKGSAAGTSLSGEVTAEFDAAKPHLSGQLALNTLDLEPVAAMLFGNEALAGDGTNWPKMPFAAKPAQQLTADLELAVVKLFAGPLIAADDAMLSLKLEDEGLAISKLKAKLFGGEITGLFDLKNNEGTGLLSGQATLTGVDLLKLLPASGLSGVGTFSASVTTSGKSIDAMVASLAGSGTASLKGVTVTNLNADALPMLLAKADAIGRDIDAPRTAAFAPEIAGQGAFFVRDADIAFTLAGGVLRAPPVSFETPTSSLSADVSADLVAGTVSARGTVAYKAGDEALVGSEPALNYSVDGPIESPIRTFDSAPLAQFLTQRALEKEQQRVEAMQAVLLEKQRLRREARYYAALQEERDRAEEERRRIEQEKQRAEEEARLRAEAEAKAAAEAKAKVEAEERERAEKAIAEAAEAERRKAEAAIRAAQEEKAKLDAERQSAPPSPAAPSAPARKLEPFSIQDFLKTLQ</sequence>
<dbReference type="PIRSF" id="PIRSF034039">
    <property type="entry name" value="UCP034039"/>
    <property type="match status" value="1"/>
</dbReference>
<dbReference type="PANTHER" id="PTHR30441">
    <property type="entry name" value="DUF748 DOMAIN-CONTAINING PROTEIN"/>
    <property type="match status" value="1"/>
</dbReference>
<reference evidence="3 4" key="1">
    <citation type="submission" date="2022-02" db="EMBL/GenBank/DDBJ databases">
        <title>Draft genome sequence of Mezorhizobium retamae strain IRAMC:0171 isolated from Retama raetam nodules.</title>
        <authorList>
            <person name="Bengaied R."/>
            <person name="Sbissi I."/>
            <person name="Huber K."/>
            <person name="Ghodbane F."/>
            <person name="Nouioui I."/>
            <person name="Tarhouni M."/>
            <person name="Gtari M."/>
        </authorList>
    </citation>
    <scope>NUCLEOTIDE SEQUENCE [LARGE SCALE GENOMIC DNA]</scope>
    <source>
        <strain evidence="3 4">IRAMC:0171</strain>
    </source>
</reference>
<dbReference type="InterPro" id="IPR052894">
    <property type="entry name" value="AsmA-related"/>
</dbReference>
<dbReference type="Proteomes" id="UP001201701">
    <property type="component" value="Unassembled WGS sequence"/>
</dbReference>
<protein>
    <submittedName>
        <fullName evidence="3">AsmA family protein</fullName>
    </submittedName>
</protein>
<evidence type="ECO:0000313" key="3">
    <source>
        <dbReference type="EMBL" id="MCG7508126.1"/>
    </source>
</evidence>
<name>A0ABS9QL10_9HYPH</name>
<feature type="region of interest" description="Disordered" evidence="1">
    <location>
        <begin position="1181"/>
        <end position="1270"/>
    </location>
</feature>
<keyword evidence="4" id="KW-1185">Reference proteome</keyword>
<dbReference type="InterPro" id="IPR007844">
    <property type="entry name" value="AsmA"/>
</dbReference>
<feature type="domain" description="AsmA" evidence="2">
    <location>
        <begin position="3"/>
        <end position="178"/>
    </location>
</feature>
<dbReference type="PANTHER" id="PTHR30441:SF4">
    <property type="entry name" value="PROTEIN ASMA"/>
    <property type="match status" value="1"/>
</dbReference>